<name>A0ABP7ARW7_9ACTN</name>
<keyword evidence="2" id="KW-1185">Reference proteome</keyword>
<accession>A0ABP7ARW7</accession>
<evidence type="ECO:0000313" key="1">
    <source>
        <dbReference type="EMBL" id="GAA3639210.1"/>
    </source>
</evidence>
<protein>
    <submittedName>
        <fullName evidence="1">Uncharacterized protein</fullName>
    </submittedName>
</protein>
<sequence length="59" mass="6809">MDVLFTITTDNMGTVYLRDHLDEVIARGRLKGNFGRDDEARAVAEWAATEVRRALQRTW</sequence>
<organism evidence="1 2">
    <name type="scientific">Microlunatus ginsengisoli</name>
    <dbReference type="NCBI Taxonomy" id="363863"/>
    <lineage>
        <taxon>Bacteria</taxon>
        <taxon>Bacillati</taxon>
        <taxon>Actinomycetota</taxon>
        <taxon>Actinomycetes</taxon>
        <taxon>Propionibacteriales</taxon>
        <taxon>Propionibacteriaceae</taxon>
        <taxon>Microlunatus</taxon>
    </lineage>
</organism>
<dbReference type="EMBL" id="BAABAB010000050">
    <property type="protein sequence ID" value="GAA3639210.1"/>
    <property type="molecule type" value="Genomic_DNA"/>
</dbReference>
<dbReference type="RefSeq" id="WP_344809237.1">
    <property type="nucleotide sequence ID" value="NZ_BAABAB010000050.1"/>
</dbReference>
<proteinExistence type="predicted"/>
<dbReference type="Proteomes" id="UP001501490">
    <property type="component" value="Unassembled WGS sequence"/>
</dbReference>
<evidence type="ECO:0000313" key="2">
    <source>
        <dbReference type="Proteomes" id="UP001501490"/>
    </source>
</evidence>
<comment type="caution">
    <text evidence="1">The sequence shown here is derived from an EMBL/GenBank/DDBJ whole genome shotgun (WGS) entry which is preliminary data.</text>
</comment>
<gene>
    <name evidence="1" type="ORF">GCM10022236_47110</name>
</gene>
<reference evidence="2" key="1">
    <citation type="journal article" date="2019" name="Int. J. Syst. Evol. Microbiol.">
        <title>The Global Catalogue of Microorganisms (GCM) 10K type strain sequencing project: providing services to taxonomists for standard genome sequencing and annotation.</title>
        <authorList>
            <consortium name="The Broad Institute Genomics Platform"/>
            <consortium name="The Broad Institute Genome Sequencing Center for Infectious Disease"/>
            <person name="Wu L."/>
            <person name="Ma J."/>
        </authorList>
    </citation>
    <scope>NUCLEOTIDE SEQUENCE [LARGE SCALE GENOMIC DNA]</scope>
    <source>
        <strain evidence="2">JCM 16929</strain>
    </source>
</reference>